<dbReference type="InterPro" id="IPR014048">
    <property type="entry name" value="MethylDNA_cys_MeTrfase_DNA-bd"/>
</dbReference>
<dbReference type="PANTHER" id="PTHR42942:SF1">
    <property type="entry name" value="ALKYLTRANSFERASE-LIKE PROTEIN 1"/>
    <property type="match status" value="1"/>
</dbReference>
<sequence length="122" mass="13944">MTKEATSYDRIYEIVRQIPRGYVATYGQIAELANLARKARVVGYALYRVDMQSLDVPWQRVVNAKGEISLSPLRFGTDYLQRSLLEAEGIIFSPTGKIDLRKYLWKPDLGWAVTSADHHNIK</sequence>
<proteinExistence type="predicted"/>
<dbReference type="InterPro" id="IPR036388">
    <property type="entry name" value="WH-like_DNA-bd_sf"/>
</dbReference>
<dbReference type="Proteomes" id="UP000738376">
    <property type="component" value="Unassembled WGS sequence"/>
</dbReference>
<comment type="caution">
    <text evidence="3">The sequence shown here is derived from an EMBL/GenBank/DDBJ whole genome shotgun (WGS) entry which is preliminary data.</text>
</comment>
<name>A0ABX1M0R7_9CYAN</name>
<dbReference type="Gene3D" id="1.10.10.10">
    <property type="entry name" value="Winged helix-like DNA-binding domain superfamily/Winged helix DNA-binding domain"/>
    <property type="match status" value="1"/>
</dbReference>
<dbReference type="RefSeq" id="WP_169365475.1">
    <property type="nucleotide sequence ID" value="NZ_JAAVJL010000003.1"/>
</dbReference>
<gene>
    <name evidence="3" type="ORF">HC246_21520</name>
</gene>
<dbReference type="GO" id="GO:0032259">
    <property type="term" value="P:methylation"/>
    <property type="evidence" value="ECO:0007669"/>
    <property type="project" value="UniProtKB-KW"/>
</dbReference>
<dbReference type="InterPro" id="IPR036217">
    <property type="entry name" value="MethylDNA_cys_MeTrfase_DNAb"/>
</dbReference>
<keyword evidence="4" id="KW-1185">Reference proteome</keyword>
<evidence type="ECO:0000313" key="4">
    <source>
        <dbReference type="Proteomes" id="UP000738376"/>
    </source>
</evidence>
<evidence type="ECO:0000256" key="1">
    <source>
        <dbReference type="ARBA" id="ARBA00022763"/>
    </source>
</evidence>
<reference evidence="3 4" key="1">
    <citation type="submission" date="2020-03" db="EMBL/GenBank/DDBJ databases">
        <title>Draft Genome Sequence of 2-Methylisoborneol Producing Pseudanabaena yagii Strain GIHE-NHR1 Isolated from North Han River in South Korea.</title>
        <authorList>
            <person name="Jeong J."/>
        </authorList>
    </citation>
    <scope>NUCLEOTIDE SEQUENCE [LARGE SCALE GENOMIC DNA]</scope>
    <source>
        <strain evidence="3 4">GIHE-NHR1</strain>
    </source>
</reference>
<evidence type="ECO:0000259" key="2">
    <source>
        <dbReference type="Pfam" id="PF01035"/>
    </source>
</evidence>
<feature type="domain" description="Methylated-DNA-[protein]-cysteine S-methyltransferase DNA binding" evidence="2">
    <location>
        <begin position="8"/>
        <end position="90"/>
    </location>
</feature>
<keyword evidence="3" id="KW-0489">Methyltransferase</keyword>
<dbReference type="Pfam" id="PF01035">
    <property type="entry name" value="DNA_binding_1"/>
    <property type="match status" value="1"/>
</dbReference>
<dbReference type="SUPFAM" id="SSF46767">
    <property type="entry name" value="Methylated DNA-protein cysteine methyltransferase, C-terminal domain"/>
    <property type="match status" value="1"/>
</dbReference>
<keyword evidence="1" id="KW-0227">DNA damage</keyword>
<dbReference type="InterPro" id="IPR052520">
    <property type="entry name" value="ATL_DNA_repair"/>
</dbReference>
<dbReference type="PANTHER" id="PTHR42942">
    <property type="entry name" value="6-O-METHYLGUANINE DNA METHYLTRANSFERASE"/>
    <property type="match status" value="1"/>
</dbReference>
<organism evidence="3 4">
    <name type="scientific">Pseudanabaena yagii GIHE-NHR1</name>
    <dbReference type="NCBI Taxonomy" id="2722753"/>
    <lineage>
        <taxon>Bacteria</taxon>
        <taxon>Bacillati</taxon>
        <taxon>Cyanobacteriota</taxon>
        <taxon>Cyanophyceae</taxon>
        <taxon>Pseudanabaenales</taxon>
        <taxon>Pseudanabaenaceae</taxon>
        <taxon>Pseudanabaena</taxon>
        <taxon>Pseudanabaena yagii</taxon>
    </lineage>
</organism>
<accession>A0ABX1M0R7</accession>
<dbReference type="CDD" id="cd06445">
    <property type="entry name" value="ATase"/>
    <property type="match status" value="1"/>
</dbReference>
<dbReference type="GO" id="GO:0008168">
    <property type="term" value="F:methyltransferase activity"/>
    <property type="evidence" value="ECO:0007669"/>
    <property type="project" value="UniProtKB-KW"/>
</dbReference>
<evidence type="ECO:0000313" key="3">
    <source>
        <dbReference type="EMBL" id="NMF60534.1"/>
    </source>
</evidence>
<protein>
    <submittedName>
        <fullName evidence="3">Methyltransferase</fullName>
    </submittedName>
</protein>
<dbReference type="EMBL" id="JAAVJL010000003">
    <property type="protein sequence ID" value="NMF60534.1"/>
    <property type="molecule type" value="Genomic_DNA"/>
</dbReference>
<keyword evidence="3" id="KW-0808">Transferase</keyword>